<keyword evidence="3" id="KW-1185">Reference proteome</keyword>
<feature type="region of interest" description="Disordered" evidence="1">
    <location>
        <begin position="13"/>
        <end position="33"/>
    </location>
</feature>
<evidence type="ECO:0000313" key="2">
    <source>
        <dbReference type="EMBL" id="KAK7323511.1"/>
    </source>
</evidence>
<feature type="compositionally biased region" description="Polar residues" evidence="1">
    <location>
        <begin position="21"/>
        <end position="33"/>
    </location>
</feature>
<name>A0AAN9Q626_CANGL</name>
<dbReference type="EMBL" id="JAYMYQ010000006">
    <property type="protein sequence ID" value="KAK7323511.1"/>
    <property type="molecule type" value="Genomic_DNA"/>
</dbReference>
<evidence type="ECO:0000313" key="3">
    <source>
        <dbReference type="Proteomes" id="UP001367508"/>
    </source>
</evidence>
<organism evidence="2 3">
    <name type="scientific">Canavalia gladiata</name>
    <name type="common">Sword bean</name>
    <name type="synonym">Dolichos gladiatus</name>
    <dbReference type="NCBI Taxonomy" id="3824"/>
    <lineage>
        <taxon>Eukaryota</taxon>
        <taxon>Viridiplantae</taxon>
        <taxon>Streptophyta</taxon>
        <taxon>Embryophyta</taxon>
        <taxon>Tracheophyta</taxon>
        <taxon>Spermatophyta</taxon>
        <taxon>Magnoliopsida</taxon>
        <taxon>eudicotyledons</taxon>
        <taxon>Gunneridae</taxon>
        <taxon>Pentapetalae</taxon>
        <taxon>rosids</taxon>
        <taxon>fabids</taxon>
        <taxon>Fabales</taxon>
        <taxon>Fabaceae</taxon>
        <taxon>Papilionoideae</taxon>
        <taxon>50 kb inversion clade</taxon>
        <taxon>NPAAA clade</taxon>
        <taxon>indigoferoid/millettioid clade</taxon>
        <taxon>Phaseoleae</taxon>
        <taxon>Canavalia</taxon>
    </lineage>
</organism>
<sequence length="137" mass="15181">MGLNQWVLLSQSPRVHRPTHSHSTAPTPSYTKTWEKSWSNDIQRETSPCLYAVLSPALKSPIESMVAVVVVHNGVGRRCSSSPKGVQAHRPRIGPYLGQGRKRTPASTTSTGKRRQRPHARRDESMGYPTIGSRQGQ</sequence>
<gene>
    <name evidence="2" type="ORF">VNO77_26988</name>
</gene>
<dbReference type="AlphaFoldDB" id="A0AAN9Q626"/>
<accession>A0AAN9Q626</accession>
<proteinExistence type="predicted"/>
<protein>
    <submittedName>
        <fullName evidence="2">Uncharacterized protein</fullName>
    </submittedName>
</protein>
<evidence type="ECO:0000256" key="1">
    <source>
        <dbReference type="SAM" id="MobiDB-lite"/>
    </source>
</evidence>
<dbReference type="Proteomes" id="UP001367508">
    <property type="component" value="Unassembled WGS sequence"/>
</dbReference>
<reference evidence="2 3" key="1">
    <citation type="submission" date="2024-01" db="EMBL/GenBank/DDBJ databases">
        <title>The genomes of 5 underutilized Papilionoideae crops provide insights into root nodulation and disease resistanc.</title>
        <authorList>
            <person name="Jiang F."/>
        </authorList>
    </citation>
    <scope>NUCLEOTIDE SEQUENCE [LARGE SCALE GENOMIC DNA]</scope>
    <source>
        <strain evidence="2">LVBAO_FW01</strain>
        <tissue evidence="2">Leaves</tissue>
    </source>
</reference>
<comment type="caution">
    <text evidence="2">The sequence shown here is derived from an EMBL/GenBank/DDBJ whole genome shotgun (WGS) entry which is preliminary data.</text>
</comment>
<feature type="region of interest" description="Disordered" evidence="1">
    <location>
        <begin position="76"/>
        <end position="137"/>
    </location>
</feature>